<proteinExistence type="predicted"/>
<dbReference type="Gene3D" id="1.10.110.10">
    <property type="entry name" value="Plant lipid-transfer and hydrophobic proteins"/>
    <property type="match status" value="1"/>
</dbReference>
<dbReference type="Pfam" id="PF14368">
    <property type="entry name" value="LTP_2"/>
    <property type="match status" value="1"/>
</dbReference>
<evidence type="ECO:0000256" key="1">
    <source>
        <dbReference type="ARBA" id="ARBA00022448"/>
    </source>
</evidence>
<dbReference type="OMA" id="VCHIRIP"/>
<keyword evidence="3" id="KW-0732">Signal</keyword>
<keyword evidence="2" id="KW-0446">Lipid-binding</keyword>
<evidence type="ECO:0000256" key="3">
    <source>
        <dbReference type="SAM" id="SignalP"/>
    </source>
</evidence>
<dbReference type="AlphaFoldDB" id="A0A803LAZ4"/>
<dbReference type="Proteomes" id="UP000596660">
    <property type="component" value="Unplaced"/>
</dbReference>
<dbReference type="InterPro" id="IPR033872">
    <property type="entry name" value="nsLTP2"/>
</dbReference>
<dbReference type="SUPFAM" id="SSF47699">
    <property type="entry name" value="Bifunctional inhibitor/lipid-transfer protein/seed storage 2S albumin"/>
    <property type="match status" value="1"/>
</dbReference>
<dbReference type="Gramene" id="AUR62009033-RA">
    <property type="protein sequence ID" value="AUR62009033-RA:cds"/>
    <property type="gene ID" value="AUR62009033"/>
</dbReference>
<accession>A0A803LAZ4</accession>
<evidence type="ECO:0000256" key="2">
    <source>
        <dbReference type="ARBA" id="ARBA00023121"/>
    </source>
</evidence>
<reference evidence="5" key="1">
    <citation type="journal article" date="2017" name="Nature">
        <title>The genome of Chenopodium quinoa.</title>
        <authorList>
            <person name="Jarvis D.E."/>
            <person name="Ho Y.S."/>
            <person name="Lightfoot D.J."/>
            <person name="Schmoeckel S.M."/>
            <person name="Li B."/>
            <person name="Borm T.J.A."/>
            <person name="Ohyanagi H."/>
            <person name="Mineta K."/>
            <person name="Michell C.T."/>
            <person name="Saber N."/>
            <person name="Kharbatia N.M."/>
            <person name="Rupper R.R."/>
            <person name="Sharp A.R."/>
            <person name="Dally N."/>
            <person name="Boughton B.A."/>
            <person name="Woo Y.H."/>
            <person name="Gao G."/>
            <person name="Schijlen E.G.W.M."/>
            <person name="Guo X."/>
            <person name="Momin A.A."/>
            <person name="Negrao S."/>
            <person name="Al-Babili S."/>
            <person name="Gehring C."/>
            <person name="Roessner U."/>
            <person name="Jung C."/>
            <person name="Murphy K."/>
            <person name="Arold S.T."/>
            <person name="Gojobori T."/>
            <person name="van der Linden C.G."/>
            <person name="van Loo E.N."/>
            <person name="Jellen E.N."/>
            <person name="Maughan P.J."/>
            <person name="Tester M."/>
        </authorList>
    </citation>
    <scope>NUCLEOTIDE SEQUENCE [LARGE SCALE GENOMIC DNA]</scope>
    <source>
        <strain evidence="5">cv. PI 614886</strain>
    </source>
</reference>
<protein>
    <recommendedName>
        <fullName evidence="4">Bifunctional inhibitor/plant lipid transfer protein/seed storage helical domain-containing protein</fullName>
    </recommendedName>
</protein>
<name>A0A803LAZ4_CHEQI</name>
<dbReference type="PANTHER" id="PTHR33214">
    <property type="entry name" value="BIFUNCTIONAL INHIBITOR/LIPID-TRANSFER PROTEIN/SEED STORAGE 2S ALBUMIN SUPERFAMILY PROTEIN"/>
    <property type="match status" value="1"/>
</dbReference>
<keyword evidence="1" id="KW-0813">Transport</keyword>
<keyword evidence="6" id="KW-1185">Reference proteome</keyword>
<dbReference type="GO" id="GO:0006869">
    <property type="term" value="P:lipid transport"/>
    <property type="evidence" value="ECO:0007669"/>
    <property type="project" value="InterPro"/>
</dbReference>
<organism evidence="5 6">
    <name type="scientific">Chenopodium quinoa</name>
    <name type="common">Quinoa</name>
    <dbReference type="NCBI Taxonomy" id="63459"/>
    <lineage>
        <taxon>Eukaryota</taxon>
        <taxon>Viridiplantae</taxon>
        <taxon>Streptophyta</taxon>
        <taxon>Embryophyta</taxon>
        <taxon>Tracheophyta</taxon>
        <taxon>Spermatophyta</taxon>
        <taxon>Magnoliopsida</taxon>
        <taxon>eudicotyledons</taxon>
        <taxon>Gunneridae</taxon>
        <taxon>Pentapetalae</taxon>
        <taxon>Caryophyllales</taxon>
        <taxon>Chenopodiaceae</taxon>
        <taxon>Chenopodioideae</taxon>
        <taxon>Atripliceae</taxon>
        <taxon>Chenopodium</taxon>
    </lineage>
</organism>
<evidence type="ECO:0000313" key="5">
    <source>
        <dbReference type="EnsemblPlants" id="AUR62009033-RA:cds"/>
    </source>
</evidence>
<dbReference type="GO" id="GO:0008289">
    <property type="term" value="F:lipid binding"/>
    <property type="evidence" value="ECO:0007669"/>
    <property type="project" value="UniProtKB-KW"/>
</dbReference>
<feature type="chain" id="PRO_5030830881" description="Bifunctional inhibitor/plant lipid transfer protein/seed storage helical domain-containing protein" evidence="3">
    <location>
        <begin position="30"/>
        <end position="95"/>
    </location>
</feature>
<evidence type="ECO:0000259" key="4">
    <source>
        <dbReference type="Pfam" id="PF14368"/>
    </source>
</evidence>
<feature type="signal peptide" evidence="3">
    <location>
        <begin position="1"/>
        <end position="29"/>
    </location>
</feature>
<sequence length="95" mass="10026">MANKMYTFALITVVVAAAMLAEAPILASAATCDISQLMSCAGAFLSQDVAPSGDCCNKFKEQRPCLCGYKKKYQSYANSPSAKRVISACGVKISC</sequence>
<feature type="domain" description="Bifunctional inhibitor/plant lipid transfer protein/seed storage helical" evidence="4">
    <location>
        <begin position="14"/>
        <end position="93"/>
    </location>
</feature>
<evidence type="ECO:0000313" key="6">
    <source>
        <dbReference type="Proteomes" id="UP000596660"/>
    </source>
</evidence>
<dbReference type="PANTHER" id="PTHR33214:SF69">
    <property type="entry name" value="BIFUNCTIONAL INHIBITOR_LIPID-TRANSFER PROTEIN_SEED STORAGE 2S ALBUMIN SUPERFAMILY PROTEIN"/>
    <property type="match status" value="1"/>
</dbReference>
<dbReference type="InterPro" id="IPR016140">
    <property type="entry name" value="Bifunc_inhib/LTP/seed_store"/>
</dbReference>
<dbReference type="InterPro" id="IPR036312">
    <property type="entry name" value="Bifun_inhib/LTP/seed_sf"/>
</dbReference>
<dbReference type="SMR" id="A0A803LAZ4"/>
<dbReference type="EnsemblPlants" id="AUR62009033-RA">
    <property type="protein sequence ID" value="AUR62009033-RA:cds"/>
    <property type="gene ID" value="AUR62009033"/>
</dbReference>
<reference evidence="5" key="2">
    <citation type="submission" date="2021-03" db="UniProtKB">
        <authorList>
            <consortium name="EnsemblPlants"/>
        </authorList>
    </citation>
    <scope>IDENTIFICATION</scope>
</reference>